<dbReference type="PROSITE" id="PS50110">
    <property type="entry name" value="RESPONSE_REGULATORY"/>
    <property type="match status" value="1"/>
</dbReference>
<dbReference type="InterPro" id="IPR001789">
    <property type="entry name" value="Sig_transdc_resp-reg_receiver"/>
</dbReference>
<evidence type="ECO:0000313" key="3">
    <source>
        <dbReference type="EMBL" id="RDW20743.1"/>
    </source>
</evidence>
<dbReference type="EMBL" id="PIOD01000005">
    <property type="protein sequence ID" value="RDW20743.1"/>
    <property type="molecule type" value="Genomic_DNA"/>
</dbReference>
<comment type="caution">
    <text evidence="3">The sequence shown here is derived from an EMBL/GenBank/DDBJ whole genome shotgun (WGS) entry which is preliminary data.</text>
</comment>
<keyword evidence="4" id="KW-1185">Reference proteome</keyword>
<organism evidence="3 4">
    <name type="scientific">Oceanobacillus chungangensis</name>
    <dbReference type="NCBI Taxonomy" id="1229152"/>
    <lineage>
        <taxon>Bacteria</taxon>
        <taxon>Bacillati</taxon>
        <taxon>Bacillota</taxon>
        <taxon>Bacilli</taxon>
        <taxon>Bacillales</taxon>
        <taxon>Bacillaceae</taxon>
        <taxon>Oceanobacillus</taxon>
    </lineage>
</organism>
<protein>
    <recommendedName>
        <fullName evidence="2">Response regulatory domain-containing protein</fullName>
    </recommendedName>
</protein>
<dbReference type="PANTHER" id="PTHR42872:SF6">
    <property type="entry name" value="PROTEIN-GLUTAMATE METHYLESTERASE_PROTEIN-GLUTAMINE GLUTAMINASE"/>
    <property type="match status" value="1"/>
</dbReference>
<evidence type="ECO:0000259" key="2">
    <source>
        <dbReference type="PROSITE" id="PS50110"/>
    </source>
</evidence>
<dbReference type="AlphaFoldDB" id="A0A3D8PXB9"/>
<dbReference type="OrthoDB" id="9808843at2"/>
<dbReference type="GO" id="GO:0000160">
    <property type="term" value="P:phosphorelay signal transduction system"/>
    <property type="evidence" value="ECO:0007669"/>
    <property type="project" value="InterPro"/>
</dbReference>
<feature type="modified residue" description="4-aspartylphosphate" evidence="1">
    <location>
        <position position="54"/>
    </location>
</feature>
<name>A0A3D8PXB9_9BACI</name>
<feature type="domain" description="Response regulatory" evidence="2">
    <location>
        <begin position="3"/>
        <end position="67"/>
    </location>
</feature>
<evidence type="ECO:0000313" key="4">
    <source>
        <dbReference type="Proteomes" id="UP000256520"/>
    </source>
</evidence>
<sequence>MIRVLLVDDQRLFREGVNALIEQIDDIDVIGIAENGKEAIQQIEQVQPDVVIMDIHMPEMNGIETTR</sequence>
<dbReference type="RefSeq" id="WP_115748902.1">
    <property type="nucleotide sequence ID" value="NZ_PIOD01000005.1"/>
</dbReference>
<dbReference type="Pfam" id="PF00072">
    <property type="entry name" value="Response_reg"/>
    <property type="match status" value="1"/>
</dbReference>
<dbReference type="Gene3D" id="3.40.50.2300">
    <property type="match status" value="1"/>
</dbReference>
<dbReference type="PANTHER" id="PTHR42872">
    <property type="entry name" value="PROTEIN-GLUTAMATE METHYLESTERASE/PROTEIN-GLUTAMINE GLUTAMINASE"/>
    <property type="match status" value="1"/>
</dbReference>
<reference evidence="4" key="1">
    <citation type="submission" date="2017-11" db="EMBL/GenBank/DDBJ databases">
        <authorList>
            <person name="Zhu W."/>
        </authorList>
    </citation>
    <scope>NUCLEOTIDE SEQUENCE [LARGE SCALE GENOMIC DNA]</scope>
    <source>
        <strain evidence="4">CAU 1051</strain>
    </source>
</reference>
<accession>A0A3D8PXB9</accession>
<gene>
    <name evidence="3" type="ORF">CWR45_05830</name>
</gene>
<proteinExistence type="predicted"/>
<evidence type="ECO:0000256" key="1">
    <source>
        <dbReference type="PROSITE-ProRule" id="PRU00169"/>
    </source>
</evidence>
<dbReference type="Proteomes" id="UP000256520">
    <property type="component" value="Unassembled WGS sequence"/>
</dbReference>
<keyword evidence="1" id="KW-0597">Phosphoprotein</keyword>
<dbReference type="SUPFAM" id="SSF52172">
    <property type="entry name" value="CheY-like"/>
    <property type="match status" value="1"/>
</dbReference>
<dbReference type="InterPro" id="IPR011006">
    <property type="entry name" value="CheY-like_superfamily"/>
</dbReference>